<dbReference type="eggNOG" id="COG0633">
    <property type="taxonomic scope" value="Bacteria"/>
</dbReference>
<gene>
    <name evidence="2" type="ordered locus">RPE_1938</name>
</gene>
<dbReference type="Gene3D" id="3.10.20.30">
    <property type="match status" value="1"/>
</dbReference>
<dbReference type="InterPro" id="IPR006058">
    <property type="entry name" value="2Fe2S_fd_BS"/>
</dbReference>
<dbReference type="EMBL" id="CP000463">
    <property type="protein sequence ID" value="ABJ05882.1"/>
    <property type="molecule type" value="Genomic_DNA"/>
</dbReference>
<reference evidence="2" key="1">
    <citation type="submission" date="2006-09" db="EMBL/GenBank/DDBJ databases">
        <title>Complete sequence of Rhodopseudomonas palustris BisA53.</title>
        <authorList>
            <consortium name="US DOE Joint Genome Institute"/>
            <person name="Copeland A."/>
            <person name="Lucas S."/>
            <person name="Lapidus A."/>
            <person name="Barry K."/>
            <person name="Detter J.C."/>
            <person name="Glavina del Rio T."/>
            <person name="Hammon N."/>
            <person name="Israni S."/>
            <person name="Dalin E."/>
            <person name="Tice H."/>
            <person name="Pitluck S."/>
            <person name="Chain P."/>
            <person name="Malfatti S."/>
            <person name="Shin M."/>
            <person name="Vergez L."/>
            <person name="Schmutz J."/>
            <person name="Larimer F."/>
            <person name="Land M."/>
            <person name="Hauser L."/>
            <person name="Pelletier D.A."/>
            <person name="Kyrpides N."/>
            <person name="Kim E."/>
            <person name="Harwood C.S."/>
            <person name="Oda Y."/>
            <person name="Richardson P."/>
        </authorList>
    </citation>
    <scope>NUCLEOTIDE SEQUENCE [LARGE SCALE GENOMIC DNA]</scope>
    <source>
        <strain evidence="2">BisA53</strain>
    </source>
</reference>
<accession>Q07QA2</accession>
<dbReference type="PROSITE" id="PS51085">
    <property type="entry name" value="2FE2S_FER_2"/>
    <property type="match status" value="1"/>
</dbReference>
<dbReference type="CDD" id="cd01045">
    <property type="entry name" value="Ferritin_like_AB"/>
    <property type="match status" value="1"/>
</dbReference>
<dbReference type="InterPro" id="IPR012675">
    <property type="entry name" value="Beta-grasp_dom_sf"/>
</dbReference>
<proteinExistence type="predicted"/>
<dbReference type="SUPFAM" id="SSF47240">
    <property type="entry name" value="Ferritin-like"/>
    <property type="match status" value="1"/>
</dbReference>
<dbReference type="eggNOG" id="COG1633">
    <property type="taxonomic scope" value="Bacteria"/>
</dbReference>
<protein>
    <submittedName>
        <fullName evidence="2">Ferredoxin</fullName>
    </submittedName>
</protein>
<dbReference type="KEGG" id="rpe:RPE_1938"/>
<dbReference type="InterPro" id="IPR036010">
    <property type="entry name" value="2Fe-2S_ferredoxin-like_sf"/>
</dbReference>
<dbReference type="InterPro" id="IPR009078">
    <property type="entry name" value="Ferritin-like_SF"/>
</dbReference>
<name>Q07QA2_RHOP5</name>
<evidence type="ECO:0000259" key="1">
    <source>
        <dbReference type="PROSITE" id="PS51085"/>
    </source>
</evidence>
<dbReference type="OrthoDB" id="9793027at2"/>
<dbReference type="Pfam" id="PF00111">
    <property type="entry name" value="Fer2"/>
    <property type="match status" value="1"/>
</dbReference>
<dbReference type="CDD" id="cd00207">
    <property type="entry name" value="fer2"/>
    <property type="match status" value="1"/>
</dbReference>
<dbReference type="SUPFAM" id="SSF54292">
    <property type="entry name" value="2Fe-2S ferredoxin-like"/>
    <property type="match status" value="1"/>
</dbReference>
<dbReference type="HOGENOM" id="CLU_924021_0_0_5"/>
<dbReference type="InterPro" id="IPR001041">
    <property type="entry name" value="2Fe-2S_ferredoxin-type"/>
</dbReference>
<feature type="domain" description="2Fe-2S ferredoxin-type" evidence="1">
    <location>
        <begin position="2"/>
        <end position="119"/>
    </location>
</feature>
<sequence>MANITFSSPVMAKDVTVYAVAGDRGTILAVAKSHKIPIPFDCQDGECGSCLVQVEHFNPQAKYAVALTEKEKEVLKQLGKITKDEIENAEVNDMPPRYRLACQCFVRNEDILVSFEGDKTLPAQRPHVTSVARTFKGGTEINTLDEFFGYAAKVEEDAALHYDELAATMQKAGNAEVSKLFAQLADFSRLHLAEVKARAGSIDLSKNVPPDYAWPNHASPEASADWAGDAAITRLGALKVALQGERRGYEFYGAVEATTKNKDVAAAAKEFVSEEAEHVRILEAWIVQEQWAIKHAKAAQLA</sequence>
<dbReference type="Gene3D" id="1.20.1260.10">
    <property type="match status" value="1"/>
</dbReference>
<dbReference type="InterPro" id="IPR012347">
    <property type="entry name" value="Ferritin-like"/>
</dbReference>
<organism evidence="2">
    <name type="scientific">Rhodopseudomonas palustris (strain BisA53)</name>
    <dbReference type="NCBI Taxonomy" id="316055"/>
    <lineage>
        <taxon>Bacteria</taxon>
        <taxon>Pseudomonadati</taxon>
        <taxon>Pseudomonadota</taxon>
        <taxon>Alphaproteobacteria</taxon>
        <taxon>Hyphomicrobiales</taxon>
        <taxon>Nitrobacteraceae</taxon>
        <taxon>Rhodopseudomonas</taxon>
    </lineage>
</organism>
<dbReference type="GO" id="GO:0051537">
    <property type="term" value="F:2 iron, 2 sulfur cluster binding"/>
    <property type="evidence" value="ECO:0007669"/>
    <property type="project" value="InterPro"/>
</dbReference>
<evidence type="ECO:0000313" key="2">
    <source>
        <dbReference type="EMBL" id="ABJ05882.1"/>
    </source>
</evidence>
<dbReference type="STRING" id="316055.RPE_1938"/>
<dbReference type="AlphaFoldDB" id="Q07QA2"/>
<dbReference type="PROSITE" id="PS00197">
    <property type="entry name" value="2FE2S_FER_1"/>
    <property type="match status" value="1"/>
</dbReference>